<feature type="region of interest" description="Disordered" evidence="4">
    <location>
        <begin position="384"/>
        <end position="411"/>
    </location>
</feature>
<dbReference type="GO" id="GO:0017056">
    <property type="term" value="F:structural constituent of nuclear pore"/>
    <property type="evidence" value="ECO:0007669"/>
    <property type="project" value="InterPro"/>
</dbReference>
<dbReference type="Proteomes" id="UP000308768">
    <property type="component" value="Unassembled WGS sequence"/>
</dbReference>
<dbReference type="SUPFAM" id="SSF53448">
    <property type="entry name" value="Nucleotide-diphospho-sugar transferases"/>
    <property type="match status" value="1"/>
</dbReference>
<protein>
    <recommendedName>
        <fullName evidence="6">Glycosyltransferase 2-like domain-containing protein</fullName>
    </recommendedName>
</protein>
<feature type="compositionally biased region" description="Polar residues" evidence="4">
    <location>
        <begin position="198"/>
        <end position="221"/>
    </location>
</feature>
<dbReference type="InterPro" id="IPR029044">
    <property type="entry name" value="Nucleotide-diphossugar_trans"/>
</dbReference>
<evidence type="ECO:0000256" key="2">
    <source>
        <dbReference type="ARBA" id="ARBA00010186"/>
    </source>
</evidence>
<comment type="caution">
    <text evidence="7">The sequence shown here is derived from an EMBL/GenBank/DDBJ whole genome shotgun (WGS) entry which is preliminary data.</text>
</comment>
<evidence type="ECO:0000313" key="8">
    <source>
        <dbReference type="Proteomes" id="UP000308768"/>
    </source>
</evidence>
<keyword evidence="5" id="KW-0472">Membrane</keyword>
<feature type="compositionally biased region" description="Polar residues" evidence="4">
    <location>
        <begin position="19"/>
        <end position="79"/>
    </location>
</feature>
<dbReference type="GO" id="GO:0016973">
    <property type="term" value="P:poly(A)+ mRNA export from nucleus"/>
    <property type="evidence" value="ECO:0007669"/>
    <property type="project" value="TreeGrafter"/>
</dbReference>
<evidence type="ECO:0000256" key="4">
    <source>
        <dbReference type="SAM" id="MobiDB-lite"/>
    </source>
</evidence>
<name>A0A4U0XR80_9PEZI</name>
<feature type="compositionally biased region" description="Low complexity" evidence="4">
    <location>
        <begin position="179"/>
        <end position="192"/>
    </location>
</feature>
<feature type="domain" description="Glycosyltransferase 2-like" evidence="6">
    <location>
        <begin position="1419"/>
        <end position="1646"/>
    </location>
</feature>
<keyword evidence="3" id="KW-0539">Nucleus</keyword>
<dbReference type="OrthoDB" id="203824at2759"/>
<keyword evidence="8" id="KW-1185">Reference proteome</keyword>
<feature type="region of interest" description="Disordered" evidence="4">
    <location>
        <begin position="1191"/>
        <end position="1213"/>
    </location>
</feature>
<feature type="compositionally biased region" description="Low complexity" evidence="4">
    <location>
        <begin position="1006"/>
        <end position="1019"/>
    </location>
</feature>
<dbReference type="GO" id="GO:0005643">
    <property type="term" value="C:nuclear pore"/>
    <property type="evidence" value="ECO:0007669"/>
    <property type="project" value="InterPro"/>
</dbReference>
<dbReference type="PANTHER" id="PTHR11225">
    <property type="entry name" value="NUCLEAR PORE COMPLEX PROTEIN NUP93 NUCLEOPORIN NUP93 DEAD EYE PROTEIN"/>
    <property type="match status" value="1"/>
</dbReference>
<keyword evidence="5" id="KW-0812">Transmembrane</keyword>
<feature type="compositionally biased region" description="Polar residues" evidence="4">
    <location>
        <begin position="1277"/>
        <end position="1289"/>
    </location>
</feature>
<feature type="region of interest" description="Disordered" evidence="4">
    <location>
        <begin position="1001"/>
        <end position="1022"/>
    </location>
</feature>
<evidence type="ECO:0000256" key="1">
    <source>
        <dbReference type="ARBA" id="ARBA00004259"/>
    </source>
</evidence>
<dbReference type="EMBL" id="NAJN01000114">
    <property type="protein sequence ID" value="TKA79091.1"/>
    <property type="molecule type" value="Genomic_DNA"/>
</dbReference>
<dbReference type="Pfam" id="PF13632">
    <property type="entry name" value="Glyco_trans_2_3"/>
    <property type="match status" value="1"/>
</dbReference>
<feature type="region of interest" description="Disordered" evidence="4">
    <location>
        <begin position="1277"/>
        <end position="1300"/>
    </location>
</feature>
<reference evidence="7 8" key="1">
    <citation type="submission" date="2017-03" db="EMBL/GenBank/DDBJ databases">
        <title>Genomes of endolithic fungi from Antarctica.</title>
        <authorList>
            <person name="Coleine C."/>
            <person name="Masonjones S."/>
            <person name="Stajich J.E."/>
        </authorList>
    </citation>
    <scope>NUCLEOTIDE SEQUENCE [LARGE SCALE GENOMIC DNA]</scope>
    <source>
        <strain evidence="7 8">CCFEE 5187</strain>
    </source>
</reference>
<evidence type="ECO:0000259" key="6">
    <source>
        <dbReference type="Pfam" id="PF13632"/>
    </source>
</evidence>
<comment type="similarity">
    <text evidence="2">Belongs to the nucleoporin interacting component (NIC) family.</text>
</comment>
<organism evidence="7 8">
    <name type="scientific">Cryomyces minteri</name>
    <dbReference type="NCBI Taxonomy" id="331657"/>
    <lineage>
        <taxon>Eukaryota</taxon>
        <taxon>Fungi</taxon>
        <taxon>Dikarya</taxon>
        <taxon>Ascomycota</taxon>
        <taxon>Pezizomycotina</taxon>
        <taxon>Dothideomycetes</taxon>
        <taxon>Dothideomycetes incertae sedis</taxon>
        <taxon>Cryomyces</taxon>
    </lineage>
</organism>
<gene>
    <name evidence="7" type="ORF">B0A49_01218</name>
</gene>
<dbReference type="Pfam" id="PF04097">
    <property type="entry name" value="Nic96"/>
    <property type="match status" value="1"/>
</dbReference>
<accession>A0A4U0XR80</accession>
<feature type="compositionally biased region" description="Low complexity" evidence="4">
    <location>
        <begin position="90"/>
        <end position="135"/>
    </location>
</feature>
<evidence type="ECO:0000256" key="3">
    <source>
        <dbReference type="ARBA" id="ARBA00023242"/>
    </source>
</evidence>
<dbReference type="PANTHER" id="PTHR11225:SF4">
    <property type="entry name" value="NUCLEAR PORE COMPLEX PROTEIN NUP93"/>
    <property type="match status" value="1"/>
</dbReference>
<feature type="region of interest" description="Disordered" evidence="4">
    <location>
        <begin position="19"/>
        <end position="224"/>
    </location>
</feature>
<dbReference type="InterPro" id="IPR007231">
    <property type="entry name" value="Nucleoporin_int_Nup93/Nic96"/>
</dbReference>
<feature type="transmembrane region" description="Helical" evidence="5">
    <location>
        <begin position="1159"/>
        <end position="1182"/>
    </location>
</feature>
<comment type="subcellular location">
    <subcellularLocation>
        <location evidence="1">Nucleus envelope</location>
    </subcellularLocation>
</comment>
<dbReference type="InterPro" id="IPR001173">
    <property type="entry name" value="Glyco_trans_2-like"/>
</dbReference>
<feature type="compositionally biased region" description="Polar residues" evidence="4">
    <location>
        <begin position="143"/>
        <end position="167"/>
    </location>
</feature>
<feature type="transmembrane region" description="Helical" evidence="5">
    <location>
        <begin position="1229"/>
        <end position="1252"/>
    </location>
</feature>
<evidence type="ECO:0000313" key="7">
    <source>
        <dbReference type="EMBL" id="TKA79091.1"/>
    </source>
</evidence>
<keyword evidence="5" id="KW-1133">Transmembrane helix</keyword>
<evidence type="ECO:0000256" key="5">
    <source>
        <dbReference type="SAM" id="Phobius"/>
    </source>
</evidence>
<sequence>MSNIFGNLGQSKPATSNLFGNLGNSANTSSQQGSSLFGAAPQNQPQPQSGGLFSNLSGTPQQQSSQSLFDRIGTSQPQKAPSLFDRIGTSQPQQQQASSGGLFSNLGGSTAQPQQQGTSGLFGSSGTTQPQQQSSNLFGNLGTGQSQPQQATSGSLFCGLGTSSQPAAQKPSLFGSLGGTPQPQQQQTSTGSLFGGSTLVNSQNPQQPQRENGQVPQNGAPASQPAYFDHLLERGKKRQNQENGGDQFSNLPSLQLGLGDIARKVRNLGAGGPTSEQARGADSRAHYLLAASGVPTGSALRDLKTFGAESGVSPFVPAAAPYETDTAGYVASLQAKSTLDLIAEGLEQSKRDFDTFLEENVQMEWDAQRKRIYEHFGLVKNNLDDSVNGGPSPTDRGTFGRSARKSRGLGASMKGMSFGTSGLSRSVIGAPASRGTMRASVFNDVAEKTPANGLQSAPEDRFLRDKQEKFAEKVKQLNVSRLGENVYTVLQQFAEVESQPGNDNAIQLTDSYKALIEITGENADVQRPSDPGAIKERHYAQDYLDEALNSRNAIKMRKRIIDGARQWLEKDFYNKLQTTISRNPREANLGGVPTTINKIRAYVRVRAARKELGADSIELQTLGDDYCWVLIFYLLRSGLVGEAAQYVAENERAIKSMDRNFPQYMASYATDDDRRLSPELQNRISSEYQQRSRLAPENSLDPYRMACYKIVGRCELSRRTLEGMGQSVEDWIWLQFNLAREVNRVEETAGEVFGLEELRAVVLDIGQRHFLQGGETSSGYGTYFFLQILAGMFEQAVAYLYGHNYISAIHFAVALDFYGLLRVSDFAVSEDLLTYTTRQKPQISFGRMLGIYTQDFRLARATAATDYLTLICLNADLPGALGKSQKELCHEALRELVLETREFAQLLGDIRSDGQRIKGAIEQRLPLLGIKSEEEFLRNITMQAAQVADDSGRTTDAVLLYHLAEEYDNVTVILNRALSEALAVDLGQEHMRLEPLKPRENELTKQGNQQQQSQQPQGSLSLTSVDDPVVLAQNMIGLYNSNAMYYKKTRPANRDACGVLLQMSKAKSRAESGKWPEAIDTIAGLNILPMEAHGNVTLVRAAAQAFSSLQPVLARNVPGLLMWTITCCGRQRDALRSSAFEDRTRAAMAEELLVKAKDLMVFAGLVSLNLVALVLLIYCALWREPQLSARRKHSVGDDGPHTGGYRHAPGTKHDHGGGIERLPIARSIFLFYIVLVHMLGLVFPLRACWAISELTKGLKHAASGTRRKISASGIQLLQKSQPRTTPSLVSSGGSSSETLYDADDELPTASVFHAIILPNYREDIDTLRETLEVLACHPQAAFSYDIYLAMEQREPGAAEKASKLAEEFLTSFRNIVFTLHPGDIPGEAPGKSSNESWAAKEACRKYAMRSGSKRRSDVIFTVMDSDSHLSYKYFALITEMHLNHPDTANTTIYVPPIVFDRNANSVPVLVRVADLLWCTAGLSGLYETSAIRPPTSVYSLPLSLVERVDGWDTFPEAIGEDLHMYVKCFFALGGNLTTRTVFSAASQSNVHSDEKGIRGVIATHQARYKQAIRHMWGALDTGYAIKSVASLAWYGSSSDKASASPPARHHRVNIFVLFHRLYEAHFLPVHLGTLVISSVIYTTLTPAAAIPRDLQWAFDISGYLRILGALGMLRMLSLYERYHRTCVRSREDEMRRAGLYQHMQGAFTHRTFWRNALDYAMFPVSGILYGSVPAVQAQLCHFWTVNLTYSVSGKPQSQRKPLLGQVFDGVV</sequence>
<dbReference type="GO" id="GO:0006606">
    <property type="term" value="P:protein import into nucleus"/>
    <property type="evidence" value="ECO:0007669"/>
    <property type="project" value="TreeGrafter"/>
</dbReference>
<dbReference type="STRING" id="331657.A0A4U0XR80"/>
<proteinExistence type="inferred from homology"/>